<dbReference type="Proteomes" id="UP001515660">
    <property type="component" value="Unassembled WGS sequence"/>
</dbReference>
<proteinExistence type="predicted"/>
<keyword evidence="4" id="KW-1185">Reference proteome</keyword>
<name>A0ABX0G2I4_9RHOB</name>
<evidence type="ECO:0008006" key="5">
    <source>
        <dbReference type="Google" id="ProtNLM"/>
    </source>
</evidence>
<gene>
    <name evidence="3" type="ORF">G8O29_01245</name>
</gene>
<accession>A0ABX0G2I4</accession>
<keyword evidence="2" id="KW-0732">Signal</keyword>
<reference evidence="3 4" key="1">
    <citation type="journal article" date="2022" name="Microorganisms">
        <title>Genome Sequence and Characterization of a Xanthorhodopsin-Containing, Aerobic Anoxygenic Phototrophic Rhodobacter Species, Isolated from Mesophilic Conditions at Yellowstone National Park.</title>
        <authorList>
            <person name="Kyndt J.A."/>
            <person name="Robertson S."/>
            <person name="Shoffstall I.B."/>
            <person name="Ramaley R.F."/>
            <person name="Meyer T.E."/>
        </authorList>
    </citation>
    <scope>NUCLEOTIDE SEQUENCE [LARGE SCALE GENOMIC DNA]</scope>
    <source>
        <strain evidence="3 4">M37P</strain>
    </source>
</reference>
<sequence>MTIRIQRVAPAALLPGVSAGAAVSAPTTPPDRRMPVRRSIAPLRKLQREQGPVDAVPENPSTVHTRRPVKAAFEIAA</sequence>
<organism evidence="3 4">
    <name type="scientific">Rhodobacter calidifons</name>
    <dbReference type="NCBI Taxonomy" id="2715277"/>
    <lineage>
        <taxon>Bacteria</taxon>
        <taxon>Pseudomonadati</taxon>
        <taxon>Pseudomonadota</taxon>
        <taxon>Alphaproteobacteria</taxon>
        <taxon>Rhodobacterales</taxon>
        <taxon>Rhodobacter group</taxon>
        <taxon>Rhodobacter</taxon>
    </lineage>
</organism>
<protein>
    <recommendedName>
        <fullName evidence="5">Secreted protein</fullName>
    </recommendedName>
</protein>
<evidence type="ECO:0000256" key="2">
    <source>
        <dbReference type="SAM" id="SignalP"/>
    </source>
</evidence>
<comment type="caution">
    <text evidence="3">The sequence shown here is derived from an EMBL/GenBank/DDBJ whole genome shotgun (WGS) entry which is preliminary data.</text>
</comment>
<evidence type="ECO:0000313" key="3">
    <source>
        <dbReference type="EMBL" id="NHB75365.1"/>
    </source>
</evidence>
<evidence type="ECO:0000256" key="1">
    <source>
        <dbReference type="SAM" id="MobiDB-lite"/>
    </source>
</evidence>
<dbReference type="EMBL" id="JAANHS010000001">
    <property type="protein sequence ID" value="NHB75365.1"/>
    <property type="molecule type" value="Genomic_DNA"/>
</dbReference>
<feature type="region of interest" description="Disordered" evidence="1">
    <location>
        <begin position="16"/>
        <end position="37"/>
    </location>
</feature>
<feature type="signal peptide" evidence="2">
    <location>
        <begin position="1"/>
        <end position="21"/>
    </location>
</feature>
<evidence type="ECO:0000313" key="4">
    <source>
        <dbReference type="Proteomes" id="UP001515660"/>
    </source>
</evidence>
<dbReference type="RefSeq" id="WP_166401409.1">
    <property type="nucleotide sequence ID" value="NZ_JAANHS010000001.1"/>
</dbReference>
<feature type="chain" id="PRO_5045931898" description="Secreted protein" evidence="2">
    <location>
        <begin position="22"/>
        <end position="77"/>
    </location>
</feature>